<dbReference type="EMBL" id="MWPX01000018">
    <property type="protein sequence ID" value="OUM47875.1"/>
    <property type="molecule type" value="Genomic_DNA"/>
</dbReference>
<dbReference type="PANTHER" id="PTHR37820:SF1">
    <property type="entry name" value="CELL DIVISION PROTEIN FTSQ"/>
    <property type="match status" value="1"/>
</dbReference>
<comment type="similarity">
    <text evidence="8">Belongs to the FtsQ/DivIB family. DivIB subfamily.</text>
</comment>
<keyword evidence="5 8" id="KW-1133">Transmembrane helix</keyword>
<evidence type="ECO:0000256" key="7">
    <source>
        <dbReference type="ARBA" id="ARBA00023306"/>
    </source>
</evidence>
<evidence type="ECO:0000256" key="4">
    <source>
        <dbReference type="ARBA" id="ARBA00022692"/>
    </source>
</evidence>
<keyword evidence="2 8" id="KW-1003">Cell membrane</keyword>
<dbReference type="Pfam" id="PF08478">
    <property type="entry name" value="POTRA_1"/>
    <property type="match status" value="1"/>
</dbReference>
<comment type="function">
    <text evidence="8">Cell division protein that may be involved in stabilizing or promoting the assembly of the division complex.</text>
</comment>
<evidence type="ECO:0000256" key="8">
    <source>
        <dbReference type="HAMAP-Rule" id="MF_00912"/>
    </source>
</evidence>
<dbReference type="PROSITE" id="PS51779">
    <property type="entry name" value="POTRA"/>
    <property type="match status" value="1"/>
</dbReference>
<protein>
    <recommendedName>
        <fullName evidence="8">Cell division protein DivIB</fullName>
    </recommendedName>
</protein>
<evidence type="ECO:0000256" key="6">
    <source>
        <dbReference type="ARBA" id="ARBA00023136"/>
    </source>
</evidence>
<dbReference type="Proteomes" id="UP000195321">
    <property type="component" value="Unassembled WGS sequence"/>
</dbReference>
<keyword evidence="6 8" id="KW-0472">Membrane</keyword>
<dbReference type="GO" id="GO:0032153">
    <property type="term" value="C:cell division site"/>
    <property type="evidence" value="ECO:0007669"/>
    <property type="project" value="UniProtKB-UniRule"/>
</dbReference>
<evidence type="ECO:0000256" key="5">
    <source>
        <dbReference type="ARBA" id="ARBA00022989"/>
    </source>
</evidence>
<dbReference type="InterPro" id="IPR013685">
    <property type="entry name" value="POTRA_FtsQ_type"/>
</dbReference>
<keyword evidence="3 8" id="KW-0132">Cell division</keyword>
<organism evidence="9 10">
    <name type="scientific">Bacillus pseudomycoides</name>
    <dbReference type="NCBI Taxonomy" id="64104"/>
    <lineage>
        <taxon>Bacteria</taxon>
        <taxon>Bacillati</taxon>
        <taxon>Bacillota</taxon>
        <taxon>Bacilli</taxon>
        <taxon>Bacillales</taxon>
        <taxon>Bacillaceae</taxon>
        <taxon>Bacillus</taxon>
        <taxon>Bacillus cereus group</taxon>
    </lineage>
</organism>
<evidence type="ECO:0000256" key="3">
    <source>
        <dbReference type="ARBA" id="ARBA00022618"/>
    </source>
</evidence>
<dbReference type="Pfam" id="PF03799">
    <property type="entry name" value="FtsQ_DivIB_C"/>
    <property type="match status" value="1"/>
</dbReference>
<dbReference type="InterPro" id="IPR026580">
    <property type="entry name" value="DivIB"/>
</dbReference>
<dbReference type="HAMAP" id="MF_00912">
    <property type="entry name" value="DivIB"/>
    <property type="match status" value="1"/>
</dbReference>
<keyword evidence="7 8" id="KW-0131">Cell cycle</keyword>
<accession>A0A1Y3MBP7</accession>
<proteinExistence type="inferred from homology"/>
<evidence type="ECO:0000313" key="10">
    <source>
        <dbReference type="Proteomes" id="UP000195321"/>
    </source>
</evidence>
<reference evidence="9 10" key="1">
    <citation type="submission" date="2017-02" db="EMBL/GenBank/DDBJ databases">
        <title>Bacillus pseudomycoides isolate FSL K6-0042.</title>
        <authorList>
            <person name="Kovac J."/>
        </authorList>
    </citation>
    <scope>NUCLEOTIDE SEQUENCE [LARGE SCALE GENOMIC DNA]</scope>
    <source>
        <strain evidence="9 10">FSL K6-0042</strain>
    </source>
</reference>
<dbReference type="AlphaFoldDB" id="A0A1Y3MBP7"/>
<evidence type="ECO:0000256" key="1">
    <source>
        <dbReference type="ARBA" id="ARBA00004370"/>
    </source>
</evidence>
<keyword evidence="4 8" id="KW-0812">Transmembrane</keyword>
<dbReference type="Gene3D" id="3.10.20.310">
    <property type="entry name" value="membrane protein fhac"/>
    <property type="match status" value="1"/>
</dbReference>
<evidence type="ECO:0000256" key="2">
    <source>
        <dbReference type="ARBA" id="ARBA00022475"/>
    </source>
</evidence>
<comment type="subcellular location">
    <subcellularLocation>
        <location evidence="8">Cell membrane</location>
        <topology evidence="8">Single-pass type II membrane protein</topology>
    </subcellularLocation>
    <subcellularLocation>
        <location evidence="1">Membrane</location>
    </subcellularLocation>
    <text evidence="8">Localizes to the division septum.</text>
</comment>
<sequence length="262" mass="30524">MEYSRLLEEGIMNQNNVYPFNQQVRHQQLIQSRNLKAARRKKALSICVLITFILLLFFNRFGKISTIYVTGNEIISKAEIISLSNLSDKDNYWNLHEEDIKKRIQKNNLIKEVKISKNFPSRVTINVKENSTVAYMIKDNKYYLLLENGTILDKVTNNKISKSVPVIKQFTRNDEKQLRELISELNKLPSEIQSIISEINFLPTKNDKFHIYLYAKNGFTVSASITDLSEKMELYPVITKNLDSKQYPVIHLEDSIFANNKL</sequence>
<dbReference type="InterPro" id="IPR050487">
    <property type="entry name" value="FtsQ_DivIB"/>
</dbReference>
<gene>
    <name evidence="8" type="primary">divIB</name>
    <name evidence="9" type="ORF">BW425_16235</name>
</gene>
<dbReference type="GO" id="GO:0043093">
    <property type="term" value="P:FtsZ-dependent cytokinesis"/>
    <property type="evidence" value="ECO:0007669"/>
    <property type="project" value="UniProtKB-UniRule"/>
</dbReference>
<evidence type="ECO:0000313" key="9">
    <source>
        <dbReference type="EMBL" id="OUM47875.1"/>
    </source>
</evidence>
<dbReference type="GO" id="GO:0005886">
    <property type="term" value="C:plasma membrane"/>
    <property type="evidence" value="ECO:0007669"/>
    <property type="project" value="UniProtKB-SubCell"/>
</dbReference>
<name>A0A1Y3MBP7_9BACI</name>
<dbReference type="InterPro" id="IPR034746">
    <property type="entry name" value="POTRA"/>
</dbReference>
<dbReference type="PANTHER" id="PTHR37820">
    <property type="entry name" value="CELL DIVISION PROTEIN DIVIB"/>
    <property type="match status" value="1"/>
</dbReference>
<comment type="caution">
    <text evidence="9">The sequence shown here is derived from an EMBL/GenBank/DDBJ whole genome shotgun (WGS) entry which is preliminary data.</text>
</comment>
<feature type="transmembrane region" description="Helical" evidence="8">
    <location>
        <begin position="43"/>
        <end position="62"/>
    </location>
</feature>
<dbReference type="Gene3D" id="3.40.50.10960">
    <property type="match status" value="1"/>
</dbReference>
<dbReference type="InterPro" id="IPR005548">
    <property type="entry name" value="Cell_div_FtsQ/DivIB_C"/>
</dbReference>